<evidence type="ECO:0000256" key="9">
    <source>
        <dbReference type="PROSITE-ProRule" id="PRU00146"/>
    </source>
</evidence>
<dbReference type="Pfam" id="PF00628">
    <property type="entry name" value="PHD"/>
    <property type="match status" value="1"/>
</dbReference>
<feature type="region of interest" description="Disordered" evidence="10">
    <location>
        <begin position="340"/>
        <end position="379"/>
    </location>
</feature>
<feature type="compositionally biased region" description="Low complexity" evidence="10">
    <location>
        <begin position="355"/>
        <end position="372"/>
    </location>
</feature>
<evidence type="ECO:0000256" key="6">
    <source>
        <dbReference type="ARBA" id="ARBA00023015"/>
    </source>
</evidence>
<dbReference type="InterPro" id="IPR011011">
    <property type="entry name" value="Znf_FYVE_PHD"/>
</dbReference>
<dbReference type="PANTHER" id="PTHR45888:SF5">
    <property type="entry name" value="D4, ISOFORM A"/>
    <property type="match status" value="1"/>
</dbReference>
<evidence type="ECO:0000256" key="8">
    <source>
        <dbReference type="ARBA" id="ARBA00023242"/>
    </source>
</evidence>
<evidence type="ECO:0000256" key="5">
    <source>
        <dbReference type="ARBA" id="ARBA00022833"/>
    </source>
</evidence>
<dbReference type="InterPro" id="IPR013083">
    <property type="entry name" value="Znf_RING/FYVE/PHD"/>
</dbReference>
<feature type="compositionally biased region" description="Polar residues" evidence="10">
    <location>
        <begin position="1191"/>
        <end position="1204"/>
    </location>
</feature>
<keyword evidence="14" id="KW-1185">Reference proteome</keyword>
<feature type="region of interest" description="Disordered" evidence="10">
    <location>
        <begin position="401"/>
        <end position="483"/>
    </location>
</feature>
<dbReference type="InterPro" id="IPR019787">
    <property type="entry name" value="Znf_PHD-finger"/>
</dbReference>
<proteinExistence type="predicted"/>
<comment type="subcellular location">
    <subcellularLocation>
        <location evidence="1">Nucleus</location>
    </subcellularLocation>
</comment>
<keyword evidence="2" id="KW-0479">Metal-binding</keyword>
<keyword evidence="3" id="KW-0677">Repeat</keyword>
<feature type="domain" description="PHD-type" evidence="11">
    <location>
        <begin position="921"/>
        <end position="980"/>
    </location>
</feature>
<keyword evidence="8" id="KW-0539">Nucleus</keyword>
<keyword evidence="5" id="KW-0862">Zinc</keyword>
<evidence type="ECO:0000256" key="2">
    <source>
        <dbReference type="ARBA" id="ARBA00022723"/>
    </source>
</evidence>
<evidence type="ECO:0000313" key="12">
    <source>
        <dbReference type="EMBL" id="KFB40691.1"/>
    </source>
</evidence>
<dbReference type="SMART" id="SM00249">
    <property type="entry name" value="PHD"/>
    <property type="match status" value="2"/>
</dbReference>
<feature type="compositionally biased region" description="Polar residues" evidence="10">
    <location>
        <begin position="344"/>
        <end position="354"/>
    </location>
</feature>
<feature type="region of interest" description="Disordered" evidence="10">
    <location>
        <begin position="1191"/>
        <end position="1214"/>
    </location>
</feature>
<evidence type="ECO:0000256" key="7">
    <source>
        <dbReference type="ARBA" id="ARBA00023163"/>
    </source>
</evidence>
<feature type="region of interest" description="Disordered" evidence="10">
    <location>
        <begin position="883"/>
        <end position="915"/>
    </location>
</feature>
<reference evidence="13" key="2">
    <citation type="submission" date="2020-05" db="UniProtKB">
        <authorList>
            <consortium name="EnsemblMetazoa"/>
        </authorList>
    </citation>
    <scope>IDENTIFICATION</scope>
</reference>
<dbReference type="InterPro" id="IPR001965">
    <property type="entry name" value="Znf_PHD"/>
</dbReference>
<feature type="compositionally biased region" description="Basic and acidic residues" evidence="10">
    <location>
        <begin position="801"/>
        <end position="816"/>
    </location>
</feature>
<dbReference type="STRING" id="74873.A0A084VRU7"/>
<feature type="compositionally biased region" description="Polar residues" evidence="10">
    <location>
        <begin position="244"/>
        <end position="253"/>
    </location>
</feature>
<dbReference type="GO" id="GO:0008270">
    <property type="term" value="F:zinc ion binding"/>
    <property type="evidence" value="ECO:0007669"/>
    <property type="project" value="UniProtKB-KW"/>
</dbReference>
<dbReference type="GO" id="GO:0071565">
    <property type="term" value="C:nBAF complex"/>
    <property type="evidence" value="ECO:0007669"/>
    <property type="project" value="TreeGrafter"/>
</dbReference>
<feature type="compositionally biased region" description="Low complexity" evidence="10">
    <location>
        <begin position="462"/>
        <end position="477"/>
    </location>
</feature>
<keyword evidence="7" id="KW-0804">Transcription</keyword>
<dbReference type="AlphaFoldDB" id="A0A084VRU7"/>
<dbReference type="CDD" id="cd15529">
    <property type="entry name" value="PHD2_PHF10"/>
    <property type="match status" value="1"/>
</dbReference>
<evidence type="ECO:0000256" key="4">
    <source>
        <dbReference type="ARBA" id="ARBA00022771"/>
    </source>
</evidence>
<dbReference type="GO" id="GO:0007399">
    <property type="term" value="P:nervous system development"/>
    <property type="evidence" value="ECO:0007669"/>
    <property type="project" value="TreeGrafter"/>
</dbReference>
<dbReference type="EMBL" id="ATLV01015780">
    <property type="status" value="NOT_ANNOTATED_CDS"/>
    <property type="molecule type" value="Genomic_DNA"/>
</dbReference>
<feature type="region of interest" description="Disordered" evidence="10">
    <location>
        <begin position="746"/>
        <end position="849"/>
    </location>
</feature>
<dbReference type="PANTHER" id="PTHR45888">
    <property type="entry name" value="HL01030P-RELATED"/>
    <property type="match status" value="1"/>
</dbReference>
<evidence type="ECO:0000256" key="10">
    <source>
        <dbReference type="SAM" id="MobiDB-lite"/>
    </source>
</evidence>
<dbReference type="VEuPathDB" id="VectorBase:ASIS008624"/>
<dbReference type="CDD" id="cd21085">
    <property type="entry name" value="WH_NTD_PHF10"/>
    <property type="match status" value="1"/>
</dbReference>
<reference evidence="12 14" key="1">
    <citation type="journal article" date="2014" name="BMC Genomics">
        <title>Genome sequence of Anopheles sinensis provides insight into genetics basis of mosquito competence for malaria parasites.</title>
        <authorList>
            <person name="Zhou D."/>
            <person name="Zhang D."/>
            <person name="Ding G."/>
            <person name="Shi L."/>
            <person name="Hou Q."/>
            <person name="Ye Y."/>
            <person name="Xu Y."/>
            <person name="Zhou H."/>
            <person name="Xiong C."/>
            <person name="Li S."/>
            <person name="Yu J."/>
            <person name="Hong S."/>
            <person name="Yu X."/>
            <person name="Zou P."/>
            <person name="Chen C."/>
            <person name="Chang X."/>
            <person name="Wang W."/>
            <person name="Lv Y."/>
            <person name="Sun Y."/>
            <person name="Ma L."/>
            <person name="Shen B."/>
            <person name="Zhu C."/>
        </authorList>
    </citation>
    <scope>NUCLEOTIDE SEQUENCE [LARGE SCALE GENOMIC DNA]</scope>
</reference>
<dbReference type="PROSITE" id="PS50016">
    <property type="entry name" value="ZF_PHD_2"/>
    <property type="match status" value="2"/>
</dbReference>
<dbReference type="SUPFAM" id="SSF57903">
    <property type="entry name" value="FYVE/PHD zinc finger"/>
    <property type="match status" value="2"/>
</dbReference>
<dbReference type="CDD" id="cd15526">
    <property type="entry name" value="PHD1_MOZ_d4"/>
    <property type="match status" value="1"/>
</dbReference>
<evidence type="ECO:0000256" key="3">
    <source>
        <dbReference type="ARBA" id="ARBA00022737"/>
    </source>
</evidence>
<name>A0A084VRU7_ANOSI</name>
<feature type="region of interest" description="Disordered" evidence="10">
    <location>
        <begin position="171"/>
        <end position="289"/>
    </location>
</feature>
<gene>
    <name evidence="12" type="ORF">ZHAS_00008310</name>
</gene>
<feature type="domain" description="PHD-type" evidence="11">
    <location>
        <begin position="977"/>
        <end position="1027"/>
    </location>
</feature>
<dbReference type="Proteomes" id="UP000030765">
    <property type="component" value="Unassembled WGS sequence"/>
</dbReference>
<evidence type="ECO:0000259" key="11">
    <source>
        <dbReference type="PROSITE" id="PS50016"/>
    </source>
</evidence>
<feature type="compositionally biased region" description="Low complexity" evidence="10">
    <location>
        <begin position="782"/>
        <end position="800"/>
    </location>
</feature>
<dbReference type="OrthoDB" id="1903104at2759"/>
<dbReference type="OMA" id="RHIANGQ"/>
<dbReference type="FunFam" id="3.30.40.10:FF:000717">
    <property type="entry name" value="Enhancer of yellow 3, isoform B"/>
    <property type="match status" value="1"/>
</dbReference>
<dbReference type="Gene3D" id="3.30.40.10">
    <property type="entry name" value="Zinc/RING finger domain, C3HC4 (zinc finger)"/>
    <property type="match status" value="1"/>
</dbReference>
<dbReference type="EMBL" id="KE525036">
    <property type="protein sequence ID" value="KFB40691.1"/>
    <property type="molecule type" value="Genomic_DNA"/>
</dbReference>
<sequence length="1214" mass="130581">MCGSGGGDDGGGGDSGGAGAGTLVVVRAVGCCCQRWNIGENARAPFFGPLTGVLAPMEQTPDQLMRRDEFPSLPSPSSVDTIACCAECRPTTCPSLRYGPEDEDGAEEEVNWRFWMEQLLHKVLTWTRSMLRGGISLYLKEWEVRVEMEIHCLSVRIDPASDPTSFNLLFNHAGTPRGTGSVRTRGGRRGVGSRGARTPRGGGRGAAKAARAALALADTPVVGQVSPEANEEGIVEPSDPLESPKSQPSGESSPTGRGRARAPRGTGTAGKRNATASGRKAPRGKKAQEAAALLAAAEAAASPKNAINPANASNTIFMTPMAGGLDLNRPKLHVRELKTPKNAIKSNTPPSSAQTTPLAGPTPAGTPGETTPGDGGLQVFEEDTRMSGDFNFTTPVRLMMSSGDGCLQPNEESQSSYLSSTSVTQDATGASATGGQPQPPAGAADGLVPASASSTSDAQKDSLAGAISAGNSNSSSSRRPKGKMEVLDAHRAAFTVELLAEYEWPPPSPGTRGTDTFMLQEQIAEYLGVKSFKRKYPDLMRRPVDMEERNFLLEQGLASEKMCDLGLTAVYASEILDIMCSDYPEKYEEYTRYTREKHFRELSSRQQRQQLEAAASVAAAAAAAVAAAPIDRVKLQKEKAIESAASWNSSFNRERRDTRRACMDLQTYVVQVPKRYQTTQAQSKAKSEGATNYPVALVPGQFSEYYTTYTPEELACYPINTILLDPEQLKEIVSSERYRRLVAAEEARLQGSDDDSSSSSSDGSSDEDSCTSSSSSDEDDGGSSSDSSCTSSSSRSSTFSDCDHCDASGVKKELDRRKRTGMSVDCGKNDEISISTASGPPVRRSSRALSAGTVVVPPLVVETKDPTDSDDSDVPLIAHAVRKKNLQSSTNATAPPHPSAGGGKRMQEPVVSPRKRPPLDPFMCAVCLGPENKNRYSKPERFVRCNRCRRKAHPSCIGMSSVMYRRVQQYKWQCSECKLCMKCKRCPLATDSKMVYCDQCDRGYHLACKGLRNLPEGRWHCSICTICGQCGARTPEGHPNPHLNAQQRQHLAMVAEWTHEYGVNELTKIREHLRTLCVPCVRQRRQRLQQPDQASPIVTVVQQDAHGAGNPIVTSNCETKAILNNNNNPNDQRKQAQLSLPVQQQGVVAVGGMSGAGPAGSIKPQSQQYMINNSTTIKQQPHMMIVQTGSGIPNSHLQSGTKVGTMTGVGEIRR</sequence>
<accession>A0A084VRU7</accession>
<keyword evidence="4 9" id="KW-0863">Zinc-finger</keyword>
<keyword evidence="6" id="KW-0805">Transcription regulation</keyword>
<evidence type="ECO:0000313" key="13">
    <source>
        <dbReference type="EnsemblMetazoa" id="ASIC008310-PA"/>
    </source>
</evidence>
<dbReference type="VEuPathDB" id="VectorBase:ASIC008310"/>
<dbReference type="EnsemblMetazoa" id="ASIC008310-RA">
    <property type="protein sequence ID" value="ASIC008310-PA"/>
    <property type="gene ID" value="ASIC008310"/>
</dbReference>
<feature type="compositionally biased region" description="Low complexity" evidence="10">
    <location>
        <begin position="206"/>
        <end position="217"/>
    </location>
</feature>
<feature type="compositionally biased region" description="Low complexity" evidence="10">
    <location>
        <begin position="413"/>
        <end position="422"/>
    </location>
</feature>
<organism evidence="12">
    <name type="scientific">Anopheles sinensis</name>
    <name type="common">Mosquito</name>
    <dbReference type="NCBI Taxonomy" id="74873"/>
    <lineage>
        <taxon>Eukaryota</taxon>
        <taxon>Metazoa</taxon>
        <taxon>Ecdysozoa</taxon>
        <taxon>Arthropoda</taxon>
        <taxon>Hexapoda</taxon>
        <taxon>Insecta</taxon>
        <taxon>Pterygota</taxon>
        <taxon>Neoptera</taxon>
        <taxon>Endopterygota</taxon>
        <taxon>Diptera</taxon>
        <taxon>Nematocera</taxon>
        <taxon>Culicoidea</taxon>
        <taxon>Culicidae</taxon>
        <taxon>Anophelinae</taxon>
        <taxon>Anopheles</taxon>
    </lineage>
</organism>
<evidence type="ECO:0000256" key="1">
    <source>
        <dbReference type="ARBA" id="ARBA00004123"/>
    </source>
</evidence>
<feature type="compositionally biased region" description="Low complexity" evidence="10">
    <location>
        <begin position="174"/>
        <end position="184"/>
    </location>
</feature>
<protein>
    <submittedName>
        <fullName evidence="12">AGAP001877-PA-like protein</fullName>
    </submittedName>
</protein>
<feature type="compositionally biased region" description="Polar residues" evidence="10">
    <location>
        <begin position="423"/>
        <end position="436"/>
    </location>
</feature>
<evidence type="ECO:0000313" key="14">
    <source>
        <dbReference type="Proteomes" id="UP000030765"/>
    </source>
</evidence>